<dbReference type="InterPro" id="IPR018289">
    <property type="entry name" value="MULE_transposase_dom"/>
</dbReference>
<protein>
    <recommendedName>
        <fullName evidence="1">MULE transposase domain-containing protein</fullName>
    </recommendedName>
</protein>
<feature type="domain" description="MULE transposase" evidence="1">
    <location>
        <begin position="185"/>
        <end position="277"/>
    </location>
</feature>
<evidence type="ECO:0000313" key="3">
    <source>
        <dbReference type="Proteomes" id="UP000297245"/>
    </source>
</evidence>
<sequence>MQSAQCQEGQIHAGLVFESSNEAMTFVYGVEEGNGHKWVKGQTKLRRNSQEISRITLRCSRYRIAKSKHLPYIDPSDFRQGKSNKTNCPAHVNVVSREGTWYLSVVNLQHNHDRSIPIDGHALRPPTQQQRDFVAGLANATSATFSRSQISSAMSINGTDEHGTVTGILWQSPEQVKLATVYGDVIICDNSYGRVDNLYPLFTMIVIDGFNCSRNILYCFHRNENIETFTWILQSYLDGDRIIAPQVFVSDRHASLIASVSKVLPLTFHIFCIHHLDRNVNTNLRVRLGEQWDEFKNAFWKTYRSVSPEQFEHSWTSLLEKYPAARPYLEGELYECREHWAQAWVLFRYTCGIRTSGQVESEHRVNKAFTGPKKSLFQVFNALNERTDGQTTNEMIKARDVSSSRRQHNHSVERLFSGVLDLIRSHAGPYALQVCFQQMQESVFYVTDLIQRPSNIRTWSDYVAQLQDQITFERENSVSFFVQI</sequence>
<organism evidence="2 3">
    <name type="scientific">Dendrothele bispora (strain CBS 962.96)</name>
    <dbReference type="NCBI Taxonomy" id="1314807"/>
    <lineage>
        <taxon>Eukaryota</taxon>
        <taxon>Fungi</taxon>
        <taxon>Dikarya</taxon>
        <taxon>Basidiomycota</taxon>
        <taxon>Agaricomycotina</taxon>
        <taxon>Agaricomycetes</taxon>
        <taxon>Agaricomycetidae</taxon>
        <taxon>Agaricales</taxon>
        <taxon>Agaricales incertae sedis</taxon>
        <taxon>Dendrothele</taxon>
    </lineage>
</organism>
<dbReference type="PANTHER" id="PTHR47718:SF3">
    <property type="entry name" value="PROTEIN FAR1-RELATED SEQUENCE 5-LIKE"/>
    <property type="match status" value="1"/>
</dbReference>
<accession>A0A4S8LN89</accession>
<evidence type="ECO:0000259" key="1">
    <source>
        <dbReference type="Pfam" id="PF10551"/>
    </source>
</evidence>
<keyword evidence="3" id="KW-1185">Reference proteome</keyword>
<dbReference type="OrthoDB" id="3032185at2759"/>
<dbReference type="PANTHER" id="PTHR47718">
    <property type="entry name" value="OS01G0519700 PROTEIN"/>
    <property type="match status" value="1"/>
</dbReference>
<dbReference type="Proteomes" id="UP000297245">
    <property type="component" value="Unassembled WGS sequence"/>
</dbReference>
<dbReference type="EMBL" id="ML179332">
    <property type="protein sequence ID" value="THU90540.1"/>
    <property type="molecule type" value="Genomic_DNA"/>
</dbReference>
<evidence type="ECO:0000313" key="2">
    <source>
        <dbReference type="EMBL" id="THU90540.1"/>
    </source>
</evidence>
<gene>
    <name evidence="2" type="ORF">K435DRAFT_675965</name>
</gene>
<reference evidence="2 3" key="1">
    <citation type="journal article" date="2019" name="Nat. Ecol. Evol.">
        <title>Megaphylogeny resolves global patterns of mushroom evolution.</title>
        <authorList>
            <person name="Varga T."/>
            <person name="Krizsan K."/>
            <person name="Foldi C."/>
            <person name="Dima B."/>
            <person name="Sanchez-Garcia M."/>
            <person name="Sanchez-Ramirez S."/>
            <person name="Szollosi G.J."/>
            <person name="Szarkandi J.G."/>
            <person name="Papp V."/>
            <person name="Albert L."/>
            <person name="Andreopoulos W."/>
            <person name="Angelini C."/>
            <person name="Antonin V."/>
            <person name="Barry K.W."/>
            <person name="Bougher N.L."/>
            <person name="Buchanan P."/>
            <person name="Buyck B."/>
            <person name="Bense V."/>
            <person name="Catcheside P."/>
            <person name="Chovatia M."/>
            <person name="Cooper J."/>
            <person name="Damon W."/>
            <person name="Desjardin D."/>
            <person name="Finy P."/>
            <person name="Geml J."/>
            <person name="Haridas S."/>
            <person name="Hughes K."/>
            <person name="Justo A."/>
            <person name="Karasinski D."/>
            <person name="Kautmanova I."/>
            <person name="Kiss B."/>
            <person name="Kocsube S."/>
            <person name="Kotiranta H."/>
            <person name="LaButti K.M."/>
            <person name="Lechner B.E."/>
            <person name="Liimatainen K."/>
            <person name="Lipzen A."/>
            <person name="Lukacs Z."/>
            <person name="Mihaltcheva S."/>
            <person name="Morgado L.N."/>
            <person name="Niskanen T."/>
            <person name="Noordeloos M.E."/>
            <person name="Ohm R.A."/>
            <person name="Ortiz-Santana B."/>
            <person name="Ovrebo C."/>
            <person name="Racz N."/>
            <person name="Riley R."/>
            <person name="Savchenko A."/>
            <person name="Shiryaev A."/>
            <person name="Soop K."/>
            <person name="Spirin V."/>
            <person name="Szebenyi C."/>
            <person name="Tomsovsky M."/>
            <person name="Tulloss R.E."/>
            <person name="Uehling J."/>
            <person name="Grigoriev I.V."/>
            <person name="Vagvolgyi C."/>
            <person name="Papp T."/>
            <person name="Martin F.M."/>
            <person name="Miettinen O."/>
            <person name="Hibbett D.S."/>
            <person name="Nagy L.G."/>
        </authorList>
    </citation>
    <scope>NUCLEOTIDE SEQUENCE [LARGE SCALE GENOMIC DNA]</scope>
    <source>
        <strain evidence="2 3">CBS 962.96</strain>
    </source>
</reference>
<proteinExistence type="predicted"/>
<name>A0A4S8LN89_DENBC</name>
<dbReference type="Pfam" id="PF10551">
    <property type="entry name" value="MULE"/>
    <property type="match status" value="1"/>
</dbReference>
<dbReference type="AlphaFoldDB" id="A0A4S8LN89"/>